<comment type="similarity">
    <text evidence="2">Belongs to the EspG family.</text>
</comment>
<accession>A0A1Q9LII4</accession>
<evidence type="ECO:0000256" key="4">
    <source>
        <dbReference type="ARBA" id="ARBA00023186"/>
    </source>
</evidence>
<evidence type="ECO:0000256" key="3">
    <source>
        <dbReference type="ARBA" id="ARBA00022490"/>
    </source>
</evidence>
<dbReference type="InterPro" id="IPR025734">
    <property type="entry name" value="EspG"/>
</dbReference>
<dbReference type="OrthoDB" id="3676008at2"/>
<dbReference type="Proteomes" id="UP000186040">
    <property type="component" value="Unassembled WGS sequence"/>
</dbReference>
<evidence type="ECO:0000256" key="1">
    <source>
        <dbReference type="ARBA" id="ARBA00004496"/>
    </source>
</evidence>
<gene>
    <name evidence="5" type="ORF">BJP25_23555</name>
</gene>
<sequence>MIATTHRLDEAELDITWSALGLGRLPHPLGAPSAGATMAERARVAERVRDSLTARGLWSARGVDPELAVLLGVLAESDLAVDVVGYLDRPCPATGASGLLRARGAVARGQGVVGVMHPDGALSVLGTRPGAVLDEVVALLPEAPAGPGQALSVPVGQSGREPDWADGFERAHGKRTDADRLAELVDERVSGGQFGVTAARTRLAPVITWFDTPRGRYLAISDNGWLSAAPADPARIARRLAAVVD</sequence>
<dbReference type="EMBL" id="MKQR01000018">
    <property type="protein sequence ID" value="OLR91820.1"/>
    <property type="molecule type" value="Genomic_DNA"/>
</dbReference>
<organism evidence="5 6">
    <name type="scientific">Actinokineospora bangkokensis</name>
    <dbReference type="NCBI Taxonomy" id="1193682"/>
    <lineage>
        <taxon>Bacteria</taxon>
        <taxon>Bacillati</taxon>
        <taxon>Actinomycetota</taxon>
        <taxon>Actinomycetes</taxon>
        <taxon>Pseudonocardiales</taxon>
        <taxon>Pseudonocardiaceae</taxon>
        <taxon>Actinokineospora</taxon>
    </lineage>
</organism>
<name>A0A1Q9LII4_9PSEU</name>
<evidence type="ECO:0000256" key="2">
    <source>
        <dbReference type="ARBA" id="ARBA00006411"/>
    </source>
</evidence>
<evidence type="ECO:0000313" key="5">
    <source>
        <dbReference type="EMBL" id="OLR91820.1"/>
    </source>
</evidence>
<dbReference type="STRING" id="1193682.BJP25_23555"/>
<dbReference type="AlphaFoldDB" id="A0A1Q9LII4"/>
<dbReference type="Pfam" id="PF14011">
    <property type="entry name" value="ESX-1_EspG"/>
    <property type="match status" value="1"/>
</dbReference>
<keyword evidence="3" id="KW-0963">Cytoplasm</keyword>
<reference evidence="5 6" key="1">
    <citation type="submission" date="2016-10" db="EMBL/GenBank/DDBJ databases">
        <title>The Draft Genome Sequence of Actinokineospora bangkokensis 44EHWT reveals the biosynthetic pathway of antifungal compounds Thailandins with unusual extender unit butylmalonyl-CoA.</title>
        <authorList>
            <person name="Greule A."/>
            <person name="Intra B."/>
            <person name="Flemming S."/>
            <person name="Rommel M.G."/>
            <person name="Panbangred W."/>
            <person name="Bechthold A."/>
        </authorList>
    </citation>
    <scope>NUCLEOTIDE SEQUENCE [LARGE SCALE GENOMIC DNA]</scope>
    <source>
        <strain evidence="5 6">44EHW</strain>
    </source>
</reference>
<proteinExistence type="inferred from homology"/>
<keyword evidence="4" id="KW-0143">Chaperone</keyword>
<dbReference type="RefSeq" id="WP_075976225.1">
    <property type="nucleotide sequence ID" value="NZ_MKQR01000018.1"/>
</dbReference>
<evidence type="ECO:0008006" key="7">
    <source>
        <dbReference type="Google" id="ProtNLM"/>
    </source>
</evidence>
<protein>
    <recommendedName>
        <fullName evidence="7">ESX secretion-associated protein EspG</fullName>
    </recommendedName>
</protein>
<comment type="subcellular location">
    <subcellularLocation>
        <location evidence="1">Cytoplasm</location>
    </subcellularLocation>
</comment>
<keyword evidence="6" id="KW-1185">Reference proteome</keyword>
<evidence type="ECO:0000313" key="6">
    <source>
        <dbReference type="Proteomes" id="UP000186040"/>
    </source>
</evidence>
<comment type="caution">
    <text evidence="5">The sequence shown here is derived from an EMBL/GenBank/DDBJ whole genome shotgun (WGS) entry which is preliminary data.</text>
</comment>